<dbReference type="KEGG" id="mana:MAMMFC1_02345"/>
<dbReference type="InterPro" id="IPR024079">
    <property type="entry name" value="MetalloPept_cat_dom_sf"/>
</dbReference>
<proteinExistence type="predicted"/>
<dbReference type="InterPro" id="IPR010566">
    <property type="entry name" value="Haemolys_ca-bd"/>
</dbReference>
<feature type="domain" description="Haemolysin-type calcium binding-related" evidence="3">
    <location>
        <begin position="116"/>
        <end position="149"/>
    </location>
</feature>
<gene>
    <name evidence="4" type="primary">cya_2</name>
    <name evidence="4" type="ORF">MAMMFC1_02345</name>
</gene>
<dbReference type="InterPro" id="IPR001343">
    <property type="entry name" value="Hemolysn_Ca-bd"/>
</dbReference>
<dbReference type="GO" id="GO:0005509">
    <property type="term" value="F:calcium ion binding"/>
    <property type="evidence" value="ECO:0007669"/>
    <property type="project" value="InterPro"/>
</dbReference>
<dbReference type="SUPFAM" id="SSF51120">
    <property type="entry name" value="beta-Roll"/>
    <property type="match status" value="2"/>
</dbReference>
<dbReference type="PANTHER" id="PTHR38340:SF1">
    <property type="entry name" value="S-LAYER PROTEIN"/>
    <property type="match status" value="1"/>
</dbReference>
<keyword evidence="5" id="KW-1185">Reference proteome</keyword>
<name>A0A348AKR3_9FIRM</name>
<dbReference type="Pfam" id="PF06594">
    <property type="entry name" value="HCBP_related"/>
    <property type="match status" value="2"/>
</dbReference>
<feature type="domain" description="Haemolysin-type calcium binding-related" evidence="3">
    <location>
        <begin position="265"/>
        <end position="299"/>
    </location>
</feature>
<reference evidence="4 5" key="1">
    <citation type="journal article" date="2018" name="Int. J. Syst. Evol. Microbiol.">
        <title>Methylomusa anaerophila gen. nov., sp. nov., an anaerobic methanol-utilizing bacterium isolated from a microbial fuel cell.</title>
        <authorList>
            <person name="Amano N."/>
            <person name="Yamamuro A."/>
            <person name="Miyahara M."/>
            <person name="Kouzuma A."/>
            <person name="Abe T."/>
            <person name="Watanabe K."/>
        </authorList>
    </citation>
    <scope>NUCLEOTIDE SEQUENCE [LARGE SCALE GENOMIC DNA]</scope>
    <source>
        <strain evidence="4 5">MMFC1</strain>
    </source>
</reference>
<dbReference type="PRINTS" id="PR00313">
    <property type="entry name" value="CABNDNGRPT"/>
</dbReference>
<dbReference type="OrthoDB" id="108903at2"/>
<evidence type="ECO:0000313" key="4">
    <source>
        <dbReference type="EMBL" id="BBB91661.1"/>
    </source>
</evidence>
<protein>
    <submittedName>
        <fullName evidence="4">Bifunctional hemolysin/adenylate cyclase</fullName>
    </submittedName>
</protein>
<dbReference type="PROSITE" id="PS00330">
    <property type="entry name" value="HEMOLYSIN_CALCIUM"/>
    <property type="match status" value="1"/>
</dbReference>
<comment type="subcellular location">
    <subcellularLocation>
        <location evidence="1">Secreted</location>
    </subcellularLocation>
</comment>
<dbReference type="Gene3D" id="3.40.390.10">
    <property type="entry name" value="Collagenase (Catalytic Domain)"/>
    <property type="match status" value="1"/>
</dbReference>
<dbReference type="AlphaFoldDB" id="A0A348AKR3"/>
<keyword evidence="2" id="KW-0964">Secreted</keyword>
<dbReference type="Gene3D" id="2.150.10.10">
    <property type="entry name" value="Serralysin-like metalloprotease, C-terminal"/>
    <property type="match status" value="1"/>
</dbReference>
<organism evidence="4 5">
    <name type="scientific">Methylomusa anaerophila</name>
    <dbReference type="NCBI Taxonomy" id="1930071"/>
    <lineage>
        <taxon>Bacteria</taxon>
        <taxon>Bacillati</taxon>
        <taxon>Bacillota</taxon>
        <taxon>Negativicutes</taxon>
        <taxon>Selenomonadales</taxon>
        <taxon>Sporomusaceae</taxon>
        <taxon>Methylomusa</taxon>
    </lineage>
</organism>
<evidence type="ECO:0000259" key="3">
    <source>
        <dbReference type="Pfam" id="PF06594"/>
    </source>
</evidence>
<dbReference type="GO" id="GO:0008237">
    <property type="term" value="F:metallopeptidase activity"/>
    <property type="evidence" value="ECO:0007669"/>
    <property type="project" value="InterPro"/>
</dbReference>
<dbReference type="Proteomes" id="UP000276437">
    <property type="component" value="Chromosome"/>
</dbReference>
<evidence type="ECO:0000256" key="2">
    <source>
        <dbReference type="ARBA" id="ARBA00022525"/>
    </source>
</evidence>
<dbReference type="InterPro" id="IPR050557">
    <property type="entry name" value="RTX_toxin/Mannuronan_C5-epim"/>
</dbReference>
<dbReference type="EMBL" id="AP018449">
    <property type="protein sequence ID" value="BBB91661.1"/>
    <property type="molecule type" value="Genomic_DNA"/>
</dbReference>
<accession>A0A348AKR3</accession>
<dbReference type="PANTHER" id="PTHR38340">
    <property type="entry name" value="S-LAYER PROTEIN"/>
    <property type="match status" value="1"/>
</dbReference>
<sequence length="563" mass="59971">MSLQQGNTVYGGDSGEEINLYEPGYENVTNVYGGQGGDVLRGNRLNNMLSGGAGDDQLWGGSGSDVLQGGNGNDAYWWGRGDGADTVAVDAANGEDMLVLYNVNVGEHSSYRAGNDLYLSLGNGDTVDLQGWYAASARQRVQSFVFSDGCAYAWNNDAGAEVNLYDSIYEANGISRLKGVDGGASTLRGGSRNDDISGGAGDDQLWGGAGGADTLAGGDGWDTYWYGAGDGQDLIADGSGNSGDTIRFYNIQNSDGLALTQSGSDLVLSFSGGNSITLQNWYSSAANRVNRFIFADGSVKQIVNNSWQTIGDDSGGFQIEVDYSRYDQDGFFAGHPERQAVVEEACRIWESLINDEFENVRTGTVIQVVNPNTLTTDTIYLDQEIDDFKFYAGSSSMGGSTLGVSAALSVSNLGNSRLDNRYNGYDDIEPWVGSISINTDNANLLYFDPTPNDPYDDTVPEDKYDFLHIVLHELGHALGFGPQKAGSQYVTYSNGQPYFNGPHAVAVYGGAVPLNFDSGSHIASSSRTTSLMEPTLYSGTRVLPSALDKAIFADIGYNITGVS</sequence>
<dbReference type="InterPro" id="IPR011049">
    <property type="entry name" value="Serralysin-like_metalloprot_C"/>
</dbReference>
<evidence type="ECO:0000256" key="1">
    <source>
        <dbReference type="ARBA" id="ARBA00004613"/>
    </source>
</evidence>
<dbReference type="Pfam" id="PF00353">
    <property type="entry name" value="HemolysinCabind"/>
    <property type="match status" value="2"/>
</dbReference>
<dbReference type="InterPro" id="IPR018511">
    <property type="entry name" value="Hemolysin-typ_Ca-bd_CS"/>
</dbReference>
<evidence type="ECO:0000313" key="5">
    <source>
        <dbReference type="Proteomes" id="UP000276437"/>
    </source>
</evidence>
<dbReference type="SUPFAM" id="SSF55486">
    <property type="entry name" value="Metalloproteases ('zincins'), catalytic domain"/>
    <property type="match status" value="2"/>
</dbReference>
<dbReference type="GO" id="GO:0005576">
    <property type="term" value="C:extracellular region"/>
    <property type="evidence" value="ECO:0007669"/>
    <property type="project" value="UniProtKB-SubCell"/>
</dbReference>
<dbReference type="RefSeq" id="WP_126308651.1">
    <property type="nucleotide sequence ID" value="NZ_AP018449.1"/>
</dbReference>